<dbReference type="Gene3D" id="3.10.105.10">
    <property type="entry name" value="Dipeptide-binding Protein, Domain 3"/>
    <property type="match status" value="1"/>
</dbReference>
<dbReference type="SUPFAM" id="SSF53850">
    <property type="entry name" value="Periplasmic binding protein-like II"/>
    <property type="match status" value="1"/>
</dbReference>
<evidence type="ECO:0000313" key="2">
    <source>
        <dbReference type="Proteomes" id="UP000254785"/>
    </source>
</evidence>
<accession>A0A376Y480</accession>
<dbReference type="Proteomes" id="UP000254785">
    <property type="component" value="Unassembled WGS sequence"/>
</dbReference>
<gene>
    <name evidence="1" type="primary">ygiS_3</name>
    <name evidence="1" type="ORF">NCTC9117_01116</name>
</gene>
<sequence length="110" mass="12338">MKKNVGHWKNAQYDALLNQATQITDATKRNALYQQAEVIINQQAPLIPIYYQPLIKLLKPYVGGFPLHNPRIMSTAKSCISRHIDAFIAVGARPAALFTLISCDSTRQIM</sequence>
<protein>
    <submittedName>
        <fullName evidence="1">Binding protein</fullName>
    </submittedName>
</protein>
<dbReference type="EMBL" id="UGDC01000003">
    <property type="protein sequence ID" value="STJ78574.1"/>
    <property type="molecule type" value="Genomic_DNA"/>
</dbReference>
<evidence type="ECO:0000313" key="1">
    <source>
        <dbReference type="EMBL" id="STJ78574.1"/>
    </source>
</evidence>
<name>A0A376Y480_ECOLX</name>
<dbReference type="Gene3D" id="3.40.190.10">
    <property type="entry name" value="Periplasmic binding protein-like II"/>
    <property type="match status" value="1"/>
</dbReference>
<reference evidence="1 2" key="1">
    <citation type="submission" date="2018-06" db="EMBL/GenBank/DDBJ databases">
        <authorList>
            <consortium name="Pathogen Informatics"/>
            <person name="Doyle S."/>
        </authorList>
    </citation>
    <scope>NUCLEOTIDE SEQUENCE [LARGE SCALE GENOMIC DNA]</scope>
    <source>
        <strain evidence="1 2">NCTC9117</strain>
    </source>
</reference>
<dbReference type="AlphaFoldDB" id="A0A376Y480"/>
<proteinExistence type="predicted"/>
<organism evidence="1 2">
    <name type="scientific">Escherichia coli</name>
    <dbReference type="NCBI Taxonomy" id="562"/>
    <lineage>
        <taxon>Bacteria</taxon>
        <taxon>Pseudomonadati</taxon>
        <taxon>Pseudomonadota</taxon>
        <taxon>Gammaproteobacteria</taxon>
        <taxon>Enterobacterales</taxon>
        <taxon>Enterobacteriaceae</taxon>
        <taxon>Escherichia</taxon>
    </lineage>
</organism>